<dbReference type="OrthoDB" id="9797498at2"/>
<gene>
    <name evidence="3" type="ORF">ASU33_11600</name>
</gene>
<evidence type="ECO:0000313" key="3">
    <source>
        <dbReference type="EMBL" id="KUG08771.1"/>
    </source>
</evidence>
<proteinExistence type="predicted"/>
<evidence type="ECO:0000259" key="2">
    <source>
        <dbReference type="Pfam" id="PF01979"/>
    </source>
</evidence>
<dbReference type="GO" id="GO:0016810">
    <property type="term" value="F:hydrolase activity, acting on carbon-nitrogen (but not peptide) bonds"/>
    <property type="evidence" value="ECO:0007669"/>
    <property type="project" value="InterPro"/>
</dbReference>
<sequence length="434" mass="46085">MILCSHVGKLVVGAALLLHFGHAKAQTPTSTPQLIVLQPAAVFDGEALHPGWAVLVEGERIRAVGPANQLPTPAGARTVALPGLTLLPGLIEGHSHMLLHPYNETTWNDQVLLESQALRVARATAHAARTLQAGFTTARDLGTEGADYADVGLKQAIEQGLIPGPRLLIATRAIVATGCYGPKLSVDVEVPQGAQEVSGPDEIVRAVREQIGKGADIVKVYADYRLSATSPSVPTFSQDELNLLVVTARSLGKPVVAHASTPEGMRRATLAGVETIEHGDDGTAEVFKLMRQRGVALCPTVAAGDAISQYRGWRKGQTPEPERIAHKRQSMQAARKAGVALAIGGDVGVFAHGDNVRELELLVREHGFTPLEVLRGATSGNAKLFHLPDRGRVAPTLLADLVAVAGDPTQDVQALRQVQWVMKGGTIYRQAQQQ</sequence>
<dbReference type="PANTHER" id="PTHR43135:SF3">
    <property type="entry name" value="ALPHA-D-RIBOSE 1-METHYLPHOSPHONATE 5-TRIPHOSPHATE DIPHOSPHATASE"/>
    <property type="match status" value="1"/>
</dbReference>
<dbReference type="SUPFAM" id="SSF51338">
    <property type="entry name" value="Composite domain of metallo-dependent hydrolases"/>
    <property type="match status" value="1"/>
</dbReference>
<dbReference type="EMBL" id="LNAL01000006">
    <property type="protein sequence ID" value="KUG08771.1"/>
    <property type="molecule type" value="Genomic_DNA"/>
</dbReference>
<keyword evidence="1" id="KW-0732">Signal</keyword>
<dbReference type="InterPro" id="IPR057744">
    <property type="entry name" value="OTAase-like"/>
</dbReference>
<feature type="chain" id="PRO_5040847337" evidence="1">
    <location>
        <begin position="26"/>
        <end position="434"/>
    </location>
</feature>
<evidence type="ECO:0000313" key="4">
    <source>
        <dbReference type="Proteomes" id="UP000054223"/>
    </source>
</evidence>
<dbReference type="InterPro" id="IPR051781">
    <property type="entry name" value="Metallo-dep_Hydrolase"/>
</dbReference>
<protein>
    <submittedName>
        <fullName evidence="3">Amidohydrolase</fullName>
    </submittedName>
</protein>
<dbReference type="Pfam" id="PF01979">
    <property type="entry name" value="Amidohydro_1"/>
    <property type="match status" value="1"/>
</dbReference>
<dbReference type="InterPro" id="IPR006680">
    <property type="entry name" value="Amidohydro-rel"/>
</dbReference>
<dbReference type="RefSeq" id="WP_059070576.1">
    <property type="nucleotide sequence ID" value="NZ_LNAL01000006.1"/>
</dbReference>
<keyword evidence="4" id="KW-1185">Reference proteome</keyword>
<dbReference type="CDD" id="cd01299">
    <property type="entry name" value="Met_dep_hydrolase_A"/>
    <property type="match status" value="1"/>
</dbReference>
<accession>A0A9X0HMS6</accession>
<dbReference type="Gene3D" id="3.20.20.140">
    <property type="entry name" value="Metal-dependent hydrolases"/>
    <property type="match status" value="1"/>
</dbReference>
<dbReference type="Gene3D" id="2.30.40.10">
    <property type="entry name" value="Urease, subunit C, domain 1"/>
    <property type="match status" value="1"/>
</dbReference>
<dbReference type="InterPro" id="IPR011059">
    <property type="entry name" value="Metal-dep_hydrolase_composite"/>
</dbReference>
<organism evidence="3 4">
    <name type="scientific">Solirubrum puertoriconensis</name>
    <dbReference type="NCBI Taxonomy" id="1751427"/>
    <lineage>
        <taxon>Bacteria</taxon>
        <taxon>Pseudomonadati</taxon>
        <taxon>Bacteroidota</taxon>
        <taxon>Cytophagia</taxon>
        <taxon>Cytophagales</taxon>
    </lineage>
</organism>
<dbReference type="InterPro" id="IPR032466">
    <property type="entry name" value="Metal_Hydrolase"/>
</dbReference>
<dbReference type="AlphaFoldDB" id="A0A9X0HMS6"/>
<dbReference type="PANTHER" id="PTHR43135">
    <property type="entry name" value="ALPHA-D-RIBOSE 1-METHYLPHOSPHONATE 5-TRIPHOSPHATE DIPHOSPHATASE"/>
    <property type="match status" value="1"/>
</dbReference>
<comment type="caution">
    <text evidence="3">The sequence shown here is derived from an EMBL/GenBank/DDBJ whole genome shotgun (WGS) entry which is preliminary data.</text>
</comment>
<name>A0A9X0HMS6_SOLP1</name>
<dbReference type="Proteomes" id="UP000054223">
    <property type="component" value="Unassembled WGS sequence"/>
</dbReference>
<feature type="domain" description="Amidohydrolase-related" evidence="2">
    <location>
        <begin position="85"/>
        <end position="427"/>
    </location>
</feature>
<dbReference type="SUPFAM" id="SSF51556">
    <property type="entry name" value="Metallo-dependent hydrolases"/>
    <property type="match status" value="1"/>
</dbReference>
<reference evidence="3 4" key="1">
    <citation type="submission" date="2015-11" db="EMBL/GenBank/DDBJ databases">
        <title>Solirubrum puertoriconensis gen. nov. an environmental bacteria isolated in Puerto Rico.</title>
        <authorList>
            <person name="Cuebas-Irizarry M.F."/>
            <person name="Montalvo-Rodriguez R."/>
        </authorList>
    </citation>
    <scope>NUCLEOTIDE SEQUENCE [LARGE SCALE GENOMIC DNA]</scope>
    <source>
        <strain evidence="3 4">MC1A</strain>
    </source>
</reference>
<feature type="signal peptide" evidence="1">
    <location>
        <begin position="1"/>
        <end position="25"/>
    </location>
</feature>
<evidence type="ECO:0000256" key="1">
    <source>
        <dbReference type="SAM" id="SignalP"/>
    </source>
</evidence>